<reference evidence="1" key="2">
    <citation type="journal article" date="2015" name="Data Brief">
        <title>Shoot transcriptome of the giant reed, Arundo donax.</title>
        <authorList>
            <person name="Barrero R.A."/>
            <person name="Guerrero F.D."/>
            <person name="Moolhuijzen P."/>
            <person name="Goolsby J.A."/>
            <person name="Tidwell J."/>
            <person name="Bellgard S.E."/>
            <person name="Bellgard M.I."/>
        </authorList>
    </citation>
    <scope>NUCLEOTIDE SEQUENCE</scope>
    <source>
        <tissue evidence="1">Shoot tissue taken approximately 20 cm above the soil surface</tissue>
    </source>
</reference>
<accession>A0A0A9AGV4</accession>
<protein>
    <submittedName>
        <fullName evidence="1">Uncharacterized protein</fullName>
    </submittedName>
</protein>
<dbReference type="EMBL" id="GBRH01246976">
    <property type="protein sequence ID" value="JAD50919.1"/>
    <property type="molecule type" value="Transcribed_RNA"/>
</dbReference>
<sequence length="39" mass="4564">MIRSKTIDLFVKDSAVKNRCHLTKVQNYFSEKETKAGYN</sequence>
<organism evidence="1">
    <name type="scientific">Arundo donax</name>
    <name type="common">Giant reed</name>
    <name type="synonym">Donax arundinaceus</name>
    <dbReference type="NCBI Taxonomy" id="35708"/>
    <lineage>
        <taxon>Eukaryota</taxon>
        <taxon>Viridiplantae</taxon>
        <taxon>Streptophyta</taxon>
        <taxon>Embryophyta</taxon>
        <taxon>Tracheophyta</taxon>
        <taxon>Spermatophyta</taxon>
        <taxon>Magnoliopsida</taxon>
        <taxon>Liliopsida</taxon>
        <taxon>Poales</taxon>
        <taxon>Poaceae</taxon>
        <taxon>PACMAD clade</taxon>
        <taxon>Arundinoideae</taxon>
        <taxon>Arundineae</taxon>
        <taxon>Arundo</taxon>
    </lineage>
</organism>
<proteinExistence type="predicted"/>
<dbReference type="AlphaFoldDB" id="A0A0A9AGV4"/>
<evidence type="ECO:0000313" key="1">
    <source>
        <dbReference type="EMBL" id="JAD50919.1"/>
    </source>
</evidence>
<name>A0A0A9AGV4_ARUDO</name>
<reference evidence="1" key="1">
    <citation type="submission" date="2014-09" db="EMBL/GenBank/DDBJ databases">
        <authorList>
            <person name="Magalhaes I.L.F."/>
            <person name="Oliveira U."/>
            <person name="Santos F.R."/>
            <person name="Vidigal T.H.D.A."/>
            <person name="Brescovit A.D."/>
            <person name="Santos A.J."/>
        </authorList>
    </citation>
    <scope>NUCLEOTIDE SEQUENCE</scope>
    <source>
        <tissue evidence="1">Shoot tissue taken approximately 20 cm above the soil surface</tissue>
    </source>
</reference>